<reference evidence="2" key="1">
    <citation type="journal article" date="2019" name="MBio">
        <title>Virus Genomes from Deep Sea Sediments Expand the Ocean Megavirome and Support Independent Origins of Viral Gigantism.</title>
        <authorList>
            <person name="Backstrom D."/>
            <person name="Yutin N."/>
            <person name="Jorgensen S.L."/>
            <person name="Dharamshi J."/>
            <person name="Homa F."/>
            <person name="Zaremba-Niedwiedzka K."/>
            <person name="Spang A."/>
            <person name="Wolf Y.I."/>
            <person name="Koonin E.V."/>
            <person name="Ettema T.J."/>
        </authorList>
    </citation>
    <scope>NUCLEOTIDE SEQUENCE</scope>
</reference>
<feature type="transmembrane region" description="Helical" evidence="1">
    <location>
        <begin position="59"/>
        <end position="85"/>
    </location>
</feature>
<proteinExistence type="predicted"/>
<evidence type="ECO:0000313" key="2">
    <source>
        <dbReference type="EMBL" id="QBK92048.1"/>
    </source>
</evidence>
<accession>A0A481Z809</accession>
<keyword evidence="1" id="KW-0812">Transmembrane</keyword>
<feature type="transmembrane region" description="Helical" evidence="1">
    <location>
        <begin position="26"/>
        <end position="47"/>
    </location>
</feature>
<gene>
    <name evidence="2" type="ORF">LCPAC304_03950</name>
</gene>
<evidence type="ECO:0008006" key="3">
    <source>
        <dbReference type="Google" id="ProtNLM"/>
    </source>
</evidence>
<keyword evidence="1" id="KW-0472">Membrane</keyword>
<organism evidence="2">
    <name type="scientific">Pithovirus LCPAC304</name>
    <dbReference type="NCBI Taxonomy" id="2506594"/>
    <lineage>
        <taxon>Viruses</taxon>
        <taxon>Pithoviruses</taxon>
    </lineage>
</organism>
<evidence type="ECO:0000256" key="1">
    <source>
        <dbReference type="SAM" id="Phobius"/>
    </source>
</evidence>
<name>A0A481Z809_9VIRU</name>
<dbReference type="EMBL" id="MK500567">
    <property type="protein sequence ID" value="QBK92048.1"/>
    <property type="molecule type" value="Genomic_DNA"/>
</dbReference>
<protein>
    <recommendedName>
        <fullName evidence="3">Transmembrane protein</fullName>
    </recommendedName>
</protein>
<sequence>MDVKKLLCETLKYHPKYNYPVVNRNLMYVGINGGTATGVGITGYGLWNGDKPLLSVGHGLLYGVCTVGYLWTWPVSFPLTAVWYFSPHRKKSVPTTKID</sequence>
<keyword evidence="1" id="KW-1133">Transmembrane helix</keyword>